<evidence type="ECO:0000259" key="14">
    <source>
        <dbReference type="PROSITE" id="PS51839"/>
    </source>
</evidence>
<dbReference type="PANTHER" id="PTHR43105">
    <property type="entry name" value="RESPIRATORY NITRATE REDUCTASE"/>
    <property type="match status" value="1"/>
</dbReference>
<dbReference type="Gene3D" id="3.40.50.740">
    <property type="match status" value="1"/>
</dbReference>
<dbReference type="InterPro" id="IPR019574">
    <property type="entry name" value="NADH_UbQ_OxRdtase_Gsu_4Fe4S-bd"/>
</dbReference>
<dbReference type="GO" id="GO:0016020">
    <property type="term" value="C:membrane"/>
    <property type="evidence" value="ECO:0007669"/>
    <property type="project" value="InterPro"/>
</dbReference>
<protein>
    <recommendedName>
        <fullName evidence="3">NADH-ubiquinone oxidoreductase 75 kDa subunit, mitochondrial</fullName>
    </recommendedName>
</protein>
<feature type="domain" description="4Fe-4S His(Cys)3-ligated-type" evidence="14">
    <location>
        <begin position="126"/>
        <end position="165"/>
    </location>
</feature>
<dbReference type="InterPro" id="IPR006963">
    <property type="entry name" value="Mopterin_OxRdtase_4Fe-4S_dom"/>
</dbReference>
<evidence type="ECO:0000256" key="12">
    <source>
        <dbReference type="ARBA" id="ARBA00045300"/>
    </source>
</evidence>
<dbReference type="Pfam" id="PF13510">
    <property type="entry name" value="Fer2_4"/>
    <property type="match status" value="1"/>
</dbReference>
<comment type="cofactor">
    <cofactor evidence="11">
        <name>[2Fe-2S] cluster</name>
        <dbReference type="ChEBI" id="CHEBI:190135"/>
    </cofactor>
</comment>
<evidence type="ECO:0000256" key="10">
    <source>
        <dbReference type="ARBA" id="ARBA00023027"/>
    </source>
</evidence>
<dbReference type="FunFam" id="3.10.20.740:FF:000001">
    <property type="entry name" value="NADH-quinone oxidoreductase subunit G"/>
    <property type="match status" value="1"/>
</dbReference>
<dbReference type="PROSITE" id="PS51421">
    <property type="entry name" value="RAS"/>
    <property type="match status" value="1"/>
</dbReference>
<dbReference type="CDD" id="cd02773">
    <property type="entry name" value="MopB_Res-Cmplx1_Nad11"/>
    <property type="match status" value="1"/>
</dbReference>
<evidence type="ECO:0000256" key="1">
    <source>
        <dbReference type="ARBA" id="ARBA00001966"/>
    </source>
</evidence>
<dbReference type="SUPFAM" id="SSF52540">
    <property type="entry name" value="P-loop containing nucleoside triphosphate hydrolases"/>
    <property type="match status" value="1"/>
</dbReference>
<dbReference type="GO" id="GO:0046872">
    <property type="term" value="F:metal ion binding"/>
    <property type="evidence" value="ECO:0007669"/>
    <property type="project" value="UniProtKB-KW"/>
</dbReference>
<dbReference type="STRING" id="240159.A0A4V6AN69"/>
<dbReference type="AlphaFoldDB" id="A0A4V6AN69"/>
<evidence type="ECO:0000256" key="2">
    <source>
        <dbReference type="ARBA" id="ARBA00005404"/>
    </source>
</evidence>
<dbReference type="GO" id="GO:0016651">
    <property type="term" value="F:oxidoreductase activity, acting on NAD(P)H"/>
    <property type="evidence" value="ECO:0007669"/>
    <property type="project" value="InterPro"/>
</dbReference>
<dbReference type="InterPro" id="IPR000283">
    <property type="entry name" value="NADH_UbQ_OxRdtase_75kDa_su_CS"/>
</dbReference>
<evidence type="ECO:0000256" key="5">
    <source>
        <dbReference type="ARBA" id="ARBA00022723"/>
    </source>
</evidence>
<dbReference type="SUPFAM" id="SSF54862">
    <property type="entry name" value="4Fe-4S ferredoxins"/>
    <property type="match status" value="1"/>
</dbReference>
<dbReference type="SUPFAM" id="SSF53706">
    <property type="entry name" value="Formate dehydrogenase/DMSO reductase, domains 1-3"/>
    <property type="match status" value="1"/>
</dbReference>
<dbReference type="GO" id="GO:0051539">
    <property type="term" value="F:4 iron, 4 sulfur cluster binding"/>
    <property type="evidence" value="ECO:0007669"/>
    <property type="project" value="UniProtKB-KW"/>
</dbReference>
<dbReference type="CDD" id="cd00207">
    <property type="entry name" value="fer2"/>
    <property type="match status" value="1"/>
</dbReference>
<dbReference type="SMART" id="SM00929">
    <property type="entry name" value="NADH-G_4Fe-4S_3"/>
    <property type="match status" value="1"/>
</dbReference>
<dbReference type="Gene3D" id="3.10.20.740">
    <property type="match status" value="1"/>
</dbReference>
<organism evidence="15 16">
    <name type="scientific">Collichthys lucidus</name>
    <name type="common">Big head croaker</name>
    <name type="synonym">Sciaena lucida</name>
    <dbReference type="NCBI Taxonomy" id="240159"/>
    <lineage>
        <taxon>Eukaryota</taxon>
        <taxon>Metazoa</taxon>
        <taxon>Chordata</taxon>
        <taxon>Craniata</taxon>
        <taxon>Vertebrata</taxon>
        <taxon>Euteleostomi</taxon>
        <taxon>Actinopterygii</taxon>
        <taxon>Neopterygii</taxon>
        <taxon>Teleostei</taxon>
        <taxon>Neoteleostei</taxon>
        <taxon>Acanthomorphata</taxon>
        <taxon>Eupercaria</taxon>
        <taxon>Sciaenidae</taxon>
        <taxon>Collichthys</taxon>
    </lineage>
</organism>
<feature type="domain" description="4Fe-4S Mo/W bis-MGD-type" evidence="13">
    <location>
        <begin position="263"/>
        <end position="319"/>
    </location>
</feature>
<dbReference type="Pfam" id="PF22117">
    <property type="entry name" value="Fer4_Nqo3"/>
    <property type="match status" value="1"/>
</dbReference>
<dbReference type="GO" id="GO:0003924">
    <property type="term" value="F:GTPase activity"/>
    <property type="evidence" value="ECO:0007669"/>
    <property type="project" value="InterPro"/>
</dbReference>
<comment type="cofactor">
    <cofactor evidence="1">
        <name>[4Fe-4S] cluster</name>
        <dbReference type="ChEBI" id="CHEBI:49883"/>
    </cofactor>
</comment>
<evidence type="ECO:0000313" key="16">
    <source>
        <dbReference type="Proteomes" id="UP000298787"/>
    </source>
</evidence>
<name>A0A4V6AN69_COLLU</name>
<accession>A0A4V6AN69</accession>
<dbReference type="InterPro" id="IPR001041">
    <property type="entry name" value="2Fe-2S_ferredoxin-type"/>
</dbReference>
<dbReference type="PROSITE" id="PS51419">
    <property type="entry name" value="RAB"/>
    <property type="match status" value="1"/>
</dbReference>
<reference evidence="15 16" key="1">
    <citation type="submission" date="2019-01" db="EMBL/GenBank/DDBJ databases">
        <title>Genome Assembly of Collichthys lucidus.</title>
        <authorList>
            <person name="Cai M."/>
            <person name="Xiao S."/>
        </authorList>
    </citation>
    <scope>NUCLEOTIDE SEQUENCE [LARGE SCALE GENOMIC DNA]</scope>
    <source>
        <strain evidence="15">JT15FE1705JMU</strain>
        <tissue evidence="15">Muscle</tissue>
    </source>
</reference>
<dbReference type="InterPro" id="IPR006656">
    <property type="entry name" value="Mopterin_OxRdtase"/>
</dbReference>
<keyword evidence="7" id="KW-1278">Translocase</keyword>
<evidence type="ECO:0000256" key="8">
    <source>
        <dbReference type="ARBA" id="ARBA00023004"/>
    </source>
</evidence>
<evidence type="ECO:0000256" key="11">
    <source>
        <dbReference type="ARBA" id="ARBA00034078"/>
    </source>
</evidence>
<keyword evidence="4" id="KW-0004">4Fe-4S</keyword>
<proteinExistence type="inferred from homology"/>
<keyword evidence="10" id="KW-0520">NAD</keyword>
<dbReference type="SUPFAM" id="SSF54292">
    <property type="entry name" value="2Fe-2S ferredoxin-like"/>
    <property type="match status" value="1"/>
</dbReference>
<keyword evidence="15" id="KW-0830">Ubiquinone</keyword>
<gene>
    <name evidence="15" type="ORF">D9C73_000528</name>
</gene>
<evidence type="ECO:0000256" key="6">
    <source>
        <dbReference type="ARBA" id="ARBA00022741"/>
    </source>
</evidence>
<evidence type="ECO:0000259" key="13">
    <source>
        <dbReference type="PROSITE" id="PS51669"/>
    </source>
</evidence>
<dbReference type="PROSITE" id="PS00643">
    <property type="entry name" value="COMPLEX1_75K_3"/>
    <property type="match status" value="1"/>
</dbReference>
<dbReference type="FunFam" id="3.30.70.20:FF:000002">
    <property type="entry name" value="NADH-ubiquinone oxidoreductase 75 kDa subunit"/>
    <property type="match status" value="1"/>
</dbReference>
<dbReference type="Pfam" id="PF00071">
    <property type="entry name" value="Ras"/>
    <property type="match status" value="1"/>
</dbReference>
<dbReference type="SMART" id="SM00173">
    <property type="entry name" value="RAS"/>
    <property type="match status" value="1"/>
</dbReference>
<keyword evidence="16" id="KW-1185">Reference proteome</keyword>
<dbReference type="GO" id="GO:0042773">
    <property type="term" value="P:ATP synthesis coupled electron transport"/>
    <property type="evidence" value="ECO:0007669"/>
    <property type="project" value="InterPro"/>
</dbReference>
<comment type="similarity">
    <text evidence="2">Belongs to the complex I 75 kDa subunit family.</text>
</comment>
<dbReference type="InterPro" id="IPR027417">
    <property type="entry name" value="P-loop_NTPase"/>
</dbReference>
<sequence length="891" mass="97426">MLRLPTVGRALVGAAKSSLAASSTGMICVCVCVCVCVKVNATKSPQSLHMRTPVRAASNMVEVFVDGKPVEVEPGTTVLQACEKAGIQIPRFCYHERLSVAGNCRMCLVEIEKAPKGWNILTNSEKTRKAREGVMEFLLANHPLDCPICDQGGECDLQDQSMQFGSDRSRFSEGKRAVEDKNIGPLIKTIMTRCIQCTRCVRFASEIAGVEDLGTTGRGNNLQIGTYVEKMFMSELSGNVIDVCPVGALTSKPYAFTARPWETRKTESIDVLDAVGSNILVSTRGGEVMRVMPRLNEDVNEEWISDKTSEVAAIAGGMADAEALVSLKDLLNRLNSESLCTEELFPMSGAGSDLRSNYLLNSRIAGIEESDLLLLVGTNPRYEAPLFNARIRKSWLHNELRVAMVGHNVDLSYTYDHLGEETAVLKDLANGTHPFCQVLSAAKRPVVVVGSSALQRDDGAGILSAVSAIAQNARTSSGVEEGWKVLNVLHRVASQVAALDLGYKAGVDAIRNNPPKVLFLLGADAGCITRADLPKDSLIIYQGTHTHRHTHTRQGQQSVLLISETFSPRPGHHGDAGAPMADIILPSAAYTEKNATYVNTEGRSQHTRVAVTPPGMAREDWKIIRAVSELAGVALPYDSVEEVRSRLAEVSPNLVRYDDAVNQDLLAAPLVPPQLTAKDFYMTDSISRASQTMAKFPCRDTQKDTDTGPSRTMVPVKLLVLGAQNTGKTEVTYRCSRVVDQEAVDLEILDIACKESSVASLESSIRWADGFLLLYSITQRLSFLEVPQLKKLIDQTKQSLVFPTVLIANKADLEIGREVTTEEGQRLAKELSCTFKELSVAEAVLAVEAAVFQLIRLVLDQQRPLPDRRSYMLTVRHALTRKLTRSKTMQW</sequence>
<dbReference type="Pfam" id="PF10588">
    <property type="entry name" value="NADH-G_4Fe-4S_3"/>
    <property type="match status" value="1"/>
</dbReference>
<keyword evidence="8" id="KW-0408">Iron</keyword>
<evidence type="ECO:0000256" key="9">
    <source>
        <dbReference type="ARBA" id="ARBA00023014"/>
    </source>
</evidence>
<dbReference type="InterPro" id="IPR036010">
    <property type="entry name" value="2Fe-2S_ferredoxin-like_sf"/>
</dbReference>
<dbReference type="Proteomes" id="UP000298787">
    <property type="component" value="Chromosome 1"/>
</dbReference>
<dbReference type="PROSITE" id="PS51839">
    <property type="entry name" value="4FE4S_HC3"/>
    <property type="match status" value="1"/>
</dbReference>
<keyword evidence="5" id="KW-0479">Metal-binding</keyword>
<dbReference type="Gene3D" id="3.40.50.300">
    <property type="entry name" value="P-loop containing nucleotide triphosphate hydrolases"/>
    <property type="match status" value="1"/>
</dbReference>
<dbReference type="InterPro" id="IPR050123">
    <property type="entry name" value="Prok_molybdopt-oxidoreductase"/>
</dbReference>
<keyword evidence="6" id="KW-0547">Nucleotide-binding</keyword>
<dbReference type="InterPro" id="IPR001806">
    <property type="entry name" value="Small_GTPase"/>
</dbReference>
<dbReference type="InterPro" id="IPR054351">
    <property type="entry name" value="NADH_UbQ_OxRdtase_ferredoxin"/>
</dbReference>
<dbReference type="Pfam" id="PF00384">
    <property type="entry name" value="Molybdopterin"/>
    <property type="match status" value="2"/>
</dbReference>
<dbReference type="PROSITE" id="PS51669">
    <property type="entry name" value="4FE4S_MOW_BIS_MGD"/>
    <property type="match status" value="1"/>
</dbReference>
<dbReference type="InterPro" id="IPR015405">
    <property type="entry name" value="NDUFS1-like_C"/>
</dbReference>
<evidence type="ECO:0000256" key="4">
    <source>
        <dbReference type="ARBA" id="ARBA00022485"/>
    </source>
</evidence>
<dbReference type="PROSITE" id="PS00641">
    <property type="entry name" value="COMPLEX1_75K_1"/>
    <property type="match status" value="1"/>
</dbReference>
<dbReference type="SMART" id="SM00175">
    <property type="entry name" value="RAB"/>
    <property type="match status" value="1"/>
</dbReference>
<evidence type="ECO:0000256" key="7">
    <source>
        <dbReference type="ARBA" id="ARBA00022967"/>
    </source>
</evidence>
<dbReference type="EMBL" id="CM014078">
    <property type="protein sequence ID" value="TKS66472.1"/>
    <property type="molecule type" value="Genomic_DNA"/>
</dbReference>
<dbReference type="PANTHER" id="PTHR43105:SF13">
    <property type="entry name" value="NADH-UBIQUINONE OXIDOREDUCTASE 75 KDA SUBUNIT, MITOCHONDRIAL"/>
    <property type="match status" value="1"/>
</dbReference>
<comment type="function">
    <text evidence="12">Core subunit of the mitochondrial membrane respiratory chain NADH dehydrogenase (Complex I) which catalyzes electron transfer from NADH through the respiratory chain, using ubiquinone as an electron acceptor. Essential for catalysing the entry and efficient transfer of electrons within complex I. Plays a key role in the assembly and stability of complex I and participates in the association of complex I with ubiquinol-cytochrome reductase complex (Complex III) to form supercomplexes.</text>
</comment>
<dbReference type="GO" id="GO:0005525">
    <property type="term" value="F:GTP binding"/>
    <property type="evidence" value="ECO:0007669"/>
    <property type="project" value="InterPro"/>
</dbReference>
<dbReference type="Gene3D" id="3.30.70.20">
    <property type="match status" value="1"/>
</dbReference>
<keyword evidence="9" id="KW-0411">Iron-sulfur</keyword>
<evidence type="ECO:0000313" key="15">
    <source>
        <dbReference type="EMBL" id="TKS66472.1"/>
    </source>
</evidence>
<dbReference type="Pfam" id="PF09326">
    <property type="entry name" value="NADH_dhqG_C"/>
    <property type="match status" value="1"/>
</dbReference>
<dbReference type="PROSITE" id="PS00642">
    <property type="entry name" value="COMPLEX1_75K_2"/>
    <property type="match status" value="1"/>
</dbReference>
<evidence type="ECO:0000256" key="3">
    <source>
        <dbReference type="ARBA" id="ARBA00013888"/>
    </source>
</evidence>
<dbReference type="GO" id="GO:0008137">
    <property type="term" value="F:NADH dehydrogenase (ubiquinone) activity"/>
    <property type="evidence" value="ECO:0007669"/>
    <property type="project" value="InterPro"/>
</dbReference>